<comment type="caution">
    <text evidence="5">The sequence shown here is derived from an EMBL/GenBank/DDBJ whole genome shotgun (WGS) entry which is preliminary data.</text>
</comment>
<dbReference type="Proteomes" id="UP000221918">
    <property type="component" value="Unassembled WGS sequence"/>
</dbReference>
<sequence>MKNTLHILNSKTEATVGIIEEEDYRNDIRKWDLENALDTFEFEVGEDIQNSMLLMNRNIIAKRVREGGYVTYFISEIEQNSGDRSKKIVALGEHVKLKGARVILPQKLEQYTVNQLIDFCTKGSNWKRGVTEFASFRTITIDKPTNPLALLQRLKSEFGMELRFRTVIKGNQIVARYVDAVKKVGHDSGKEITLGKDLIGINRIENSQNIVTALVPVLDRGEDGILTIETVNDGKNFVYDFDAFKRWHQDGHHIFDIYTPQTEDQDMKPERLKQLGEMELKKRINTSRTYEVDAQSLEKIFGLSHEAVRRGDTVRIKDTEFSPPLYLEARAIGGEECDTDPSRDKYYFGDYREIVIVSDELQKWYRKILGMLETKANKPLLDKLEELVKENDKKTDTAQKDSEAAKQLAEQVVENLKNYQTTIYEGVNPPTKGLEPGKSLWQDISQGKPGVLKKWNGTEWEVLLKDYGQDVKNLDERTAEVQTSVKGLTSDVKQLSITTTEQGKQITDANTKIEQNSQAISAKVDIKQVEDYVGGIGPTNEIRNTRFTKGTKYWGLSSKFPAVVDKDITHLGDFSLKLSVTGETAPVYNSFTSNRVPVTPGEDVVVSAYFYTKNIAEHDRGKIRMVPIFWKSDGTQLKAASNDFAIPNDTWVRQSYTLKAPDESALVGLRAYVLQNGTFWLAHPMLQKGTKASSFIENPNDMVDKDKIMDDLADKVATEVYDQKITQIDNRFTVNEKGLDLRALKTDVYTKTETDGTFAKDTYVKSMEGRIQVTEKDILSTVKKGTVISEINQTAETVKIKAGKIELDGNTVAKSLEAQQLKGVTIRTANSDRFVEMTQQYMTLYEKSTPRAFWGFFNRNDGSVRPALVLGSDSFIGSNMTGSLVFNNIVNPTNLKESVGSIEMVKDSTNDTYTTNVQLLFFRSSGQFEASSDGIQWFSSGTGEFYFHKKGVNNTNAMCLARNEYDSDLRLSYFIIRGSAHPDYSEALQFLKRGGGWADVKAQRFLNTSQRSLKTYIKDLTFSALEKVMAANVQEYYFKSDIANLYEKRENDPDNLHTINEIKKNIGLIADDADEIFTGEKHETIDVYSMSSVTMAGLKEHVLEQREVNERLIEENKQLNERVTKLESLVQGLIEKNGQTETPTTENPTEPIEQQ</sequence>
<evidence type="ECO:0008006" key="7">
    <source>
        <dbReference type="Google" id="ProtNLM"/>
    </source>
</evidence>
<keyword evidence="1" id="KW-0175">Coiled coil</keyword>
<feature type="compositionally biased region" description="Low complexity" evidence="2">
    <location>
        <begin position="1140"/>
        <end position="1155"/>
    </location>
</feature>
<dbReference type="AlphaFoldDB" id="A0ABD6SXB4"/>
<accession>A0ABD6SXB4</accession>
<feature type="domain" description="Peptidase S74" evidence="4">
    <location>
        <begin position="1011"/>
        <end position="1078"/>
    </location>
</feature>
<evidence type="ECO:0000256" key="1">
    <source>
        <dbReference type="SAM" id="Coils"/>
    </source>
</evidence>
<dbReference type="RefSeq" id="WP_098803378.1">
    <property type="nucleotide sequence ID" value="NZ_NUTL01000195.1"/>
</dbReference>
<organism evidence="5 6">
    <name type="scientific">Bacillus pseudomycoides</name>
    <dbReference type="NCBI Taxonomy" id="64104"/>
    <lineage>
        <taxon>Bacteria</taxon>
        <taxon>Bacillati</taxon>
        <taxon>Bacillota</taxon>
        <taxon>Bacilli</taxon>
        <taxon>Bacillales</taxon>
        <taxon>Bacillaceae</taxon>
        <taxon>Bacillus</taxon>
        <taxon>Bacillus cereus group</taxon>
    </lineage>
</organism>
<dbReference type="InterPro" id="IPR010572">
    <property type="entry name" value="Tail_dom"/>
</dbReference>
<reference evidence="5 6" key="1">
    <citation type="submission" date="2017-09" db="EMBL/GenBank/DDBJ databases">
        <title>Large-scale bioinformatics analysis of Bacillus genomes uncovers conserved roles of natural products in bacterial physiology.</title>
        <authorList>
            <consortium name="Agbiome Team Llc"/>
            <person name="Bleich R.M."/>
            <person name="Grubbs K.J."/>
            <person name="Santa Maria K.C."/>
            <person name="Allen S.E."/>
            <person name="Farag S."/>
            <person name="Shank E.A."/>
            <person name="Bowers A."/>
        </authorList>
    </citation>
    <scope>NUCLEOTIDE SEQUENCE [LARGE SCALE GENOMIC DNA]</scope>
    <source>
        <strain evidence="5 6">AFS037265</strain>
    </source>
</reference>
<protein>
    <recommendedName>
        <fullName evidence="7">Peptidase S74</fullName>
    </recommendedName>
</protein>
<evidence type="ECO:0000259" key="3">
    <source>
        <dbReference type="Pfam" id="PF06605"/>
    </source>
</evidence>
<dbReference type="Gene3D" id="2.60.120.260">
    <property type="entry name" value="Galactose-binding domain-like"/>
    <property type="match status" value="1"/>
</dbReference>
<dbReference type="Pfam" id="PF13884">
    <property type="entry name" value="Peptidase_S74"/>
    <property type="match status" value="1"/>
</dbReference>
<dbReference type="EMBL" id="NUTL01000195">
    <property type="protein sequence ID" value="PHE86021.1"/>
    <property type="molecule type" value="Genomic_DNA"/>
</dbReference>
<dbReference type="InterPro" id="IPR007119">
    <property type="entry name" value="Phage_tail_spike_N"/>
</dbReference>
<evidence type="ECO:0000259" key="4">
    <source>
        <dbReference type="Pfam" id="PF13884"/>
    </source>
</evidence>
<evidence type="ECO:0000313" key="5">
    <source>
        <dbReference type="EMBL" id="PHE86021.1"/>
    </source>
</evidence>
<dbReference type="Pfam" id="PF06605">
    <property type="entry name" value="Prophage_tail"/>
    <property type="match status" value="1"/>
</dbReference>
<proteinExistence type="predicted"/>
<evidence type="ECO:0000256" key="2">
    <source>
        <dbReference type="SAM" id="MobiDB-lite"/>
    </source>
</evidence>
<evidence type="ECO:0000313" key="6">
    <source>
        <dbReference type="Proteomes" id="UP000221918"/>
    </source>
</evidence>
<name>A0ABD6SXB4_9BACI</name>
<feature type="domain" description="Tail spike" evidence="3">
    <location>
        <begin position="105"/>
        <end position="342"/>
    </location>
</feature>
<dbReference type="InterPro" id="IPR030392">
    <property type="entry name" value="S74_ICA"/>
</dbReference>
<feature type="region of interest" description="Disordered" evidence="2">
    <location>
        <begin position="1134"/>
        <end position="1155"/>
    </location>
</feature>
<dbReference type="NCBIfam" id="TIGR01665">
    <property type="entry name" value="put_anti_recept"/>
    <property type="match status" value="1"/>
</dbReference>
<gene>
    <name evidence="5" type="ORF">COF81_28650</name>
</gene>
<feature type="coiled-coil region" evidence="1">
    <location>
        <begin position="381"/>
        <end position="422"/>
    </location>
</feature>